<protein>
    <recommendedName>
        <fullName evidence="3">CCHC-type domain-containing protein</fullName>
    </recommendedName>
</protein>
<feature type="domain" description="CCHC-type" evidence="3">
    <location>
        <begin position="42"/>
        <end position="56"/>
    </location>
</feature>
<evidence type="ECO:0000259" key="3">
    <source>
        <dbReference type="PROSITE" id="PS50158"/>
    </source>
</evidence>
<accession>A0A484KLY0</accession>
<dbReference type="PROSITE" id="PS50158">
    <property type="entry name" value="ZF_CCHC"/>
    <property type="match status" value="1"/>
</dbReference>
<evidence type="ECO:0000256" key="1">
    <source>
        <dbReference type="PROSITE-ProRule" id="PRU00047"/>
    </source>
</evidence>
<dbReference type="Proteomes" id="UP000595140">
    <property type="component" value="Unassembled WGS sequence"/>
</dbReference>
<keyword evidence="1" id="KW-0863">Zinc-finger</keyword>
<feature type="region of interest" description="Disordered" evidence="2">
    <location>
        <begin position="1"/>
        <end position="39"/>
    </location>
</feature>
<evidence type="ECO:0000313" key="4">
    <source>
        <dbReference type="EMBL" id="VFQ66951.1"/>
    </source>
</evidence>
<dbReference type="SMART" id="SM00343">
    <property type="entry name" value="ZnF_C2HC"/>
    <property type="match status" value="1"/>
</dbReference>
<evidence type="ECO:0000313" key="5">
    <source>
        <dbReference type="Proteomes" id="UP000595140"/>
    </source>
</evidence>
<name>A0A484KLY0_9ASTE</name>
<evidence type="ECO:0000256" key="2">
    <source>
        <dbReference type="SAM" id="MobiDB-lite"/>
    </source>
</evidence>
<dbReference type="SUPFAM" id="SSF57756">
    <property type="entry name" value="Retrovirus zinc finger-like domains"/>
    <property type="match status" value="1"/>
</dbReference>
<dbReference type="GO" id="GO:0008270">
    <property type="term" value="F:zinc ion binding"/>
    <property type="evidence" value="ECO:0007669"/>
    <property type="project" value="UniProtKB-KW"/>
</dbReference>
<gene>
    <name evidence="4" type="ORF">CCAM_LOCUS8727</name>
</gene>
<dbReference type="InterPro" id="IPR001878">
    <property type="entry name" value="Znf_CCHC"/>
</dbReference>
<feature type="region of interest" description="Disordered" evidence="2">
    <location>
        <begin position="56"/>
        <end position="75"/>
    </location>
</feature>
<proteinExistence type="predicted"/>
<reference evidence="4 5" key="1">
    <citation type="submission" date="2018-04" db="EMBL/GenBank/DDBJ databases">
        <authorList>
            <person name="Vogel A."/>
        </authorList>
    </citation>
    <scope>NUCLEOTIDE SEQUENCE [LARGE SCALE GENOMIC DNA]</scope>
</reference>
<organism evidence="4 5">
    <name type="scientific">Cuscuta campestris</name>
    <dbReference type="NCBI Taxonomy" id="132261"/>
    <lineage>
        <taxon>Eukaryota</taxon>
        <taxon>Viridiplantae</taxon>
        <taxon>Streptophyta</taxon>
        <taxon>Embryophyta</taxon>
        <taxon>Tracheophyta</taxon>
        <taxon>Spermatophyta</taxon>
        <taxon>Magnoliopsida</taxon>
        <taxon>eudicotyledons</taxon>
        <taxon>Gunneridae</taxon>
        <taxon>Pentapetalae</taxon>
        <taxon>asterids</taxon>
        <taxon>lamiids</taxon>
        <taxon>Solanales</taxon>
        <taxon>Convolvulaceae</taxon>
        <taxon>Cuscuteae</taxon>
        <taxon>Cuscuta</taxon>
        <taxon>Cuscuta subgen. Grammica</taxon>
        <taxon>Cuscuta sect. Cleistogrammica</taxon>
    </lineage>
</organism>
<feature type="compositionally biased region" description="Basic residues" evidence="2">
    <location>
        <begin position="16"/>
        <end position="39"/>
    </location>
</feature>
<feature type="compositionally biased region" description="Basic and acidic residues" evidence="2">
    <location>
        <begin position="1"/>
        <end position="15"/>
    </location>
</feature>
<dbReference type="InterPro" id="IPR036875">
    <property type="entry name" value="Znf_CCHC_sf"/>
</dbReference>
<keyword evidence="5" id="KW-1185">Reference proteome</keyword>
<dbReference type="OrthoDB" id="1432107at2759"/>
<dbReference type="EMBL" id="OOIL02000560">
    <property type="protein sequence ID" value="VFQ66951.1"/>
    <property type="molecule type" value="Genomic_DNA"/>
</dbReference>
<keyword evidence="1" id="KW-0479">Metal-binding</keyword>
<dbReference type="Gene3D" id="4.10.60.10">
    <property type="entry name" value="Zinc finger, CCHC-type"/>
    <property type="match status" value="1"/>
</dbReference>
<sequence length="105" mass="12353">MLLDHRVNMVEDGGSKAKHKFGKRKQHKPDKNTTNKKQKVACWKCGKPRHFKKDCRVGKGKQEAGPSGSKDPNMQQEIGYRDWIEVYLNFSWCKNKEDYLYEHEV</sequence>
<dbReference type="AlphaFoldDB" id="A0A484KLY0"/>
<dbReference type="GO" id="GO:0003676">
    <property type="term" value="F:nucleic acid binding"/>
    <property type="evidence" value="ECO:0007669"/>
    <property type="project" value="InterPro"/>
</dbReference>
<keyword evidence="1" id="KW-0862">Zinc</keyword>